<dbReference type="GO" id="GO:0004175">
    <property type="term" value="F:endopeptidase activity"/>
    <property type="evidence" value="ECO:0007669"/>
    <property type="project" value="TreeGrafter"/>
</dbReference>
<dbReference type="SUPFAM" id="SSF53163">
    <property type="entry name" value="HybD-like"/>
    <property type="match status" value="1"/>
</dbReference>
<keyword evidence="1" id="KW-0378">Hydrolase</keyword>
<dbReference type="EMBL" id="VZPB01000008">
    <property type="protein sequence ID" value="KAB0584151.1"/>
    <property type="molecule type" value="Genomic_DNA"/>
</dbReference>
<dbReference type="Proteomes" id="UP000430120">
    <property type="component" value="Unassembled WGS sequence"/>
</dbReference>
<keyword evidence="1" id="KW-0645">Protease</keyword>
<evidence type="ECO:0000313" key="2">
    <source>
        <dbReference type="Proteomes" id="UP000430120"/>
    </source>
</evidence>
<evidence type="ECO:0000313" key="1">
    <source>
        <dbReference type="EMBL" id="KAB0584151.1"/>
    </source>
</evidence>
<proteinExistence type="predicted"/>
<dbReference type="PANTHER" id="PTHR30302">
    <property type="entry name" value="HYDROGENASE 1 MATURATION PROTEASE"/>
    <property type="match status" value="1"/>
</dbReference>
<dbReference type="OrthoDB" id="9808862at2"/>
<keyword evidence="2" id="KW-1185">Reference proteome</keyword>
<name>A0A643FET2_IDEDE</name>
<dbReference type="GO" id="GO:0008047">
    <property type="term" value="F:enzyme activator activity"/>
    <property type="evidence" value="ECO:0007669"/>
    <property type="project" value="InterPro"/>
</dbReference>
<gene>
    <name evidence="1" type="ORF">F7Q92_05105</name>
</gene>
<accession>A0A643FET2</accession>
<dbReference type="AlphaFoldDB" id="A0A643FET2"/>
<dbReference type="InterPro" id="IPR023430">
    <property type="entry name" value="Pept_HybD-like_dom_sf"/>
</dbReference>
<comment type="caution">
    <text evidence="1">The sequence shown here is derived from an EMBL/GenBank/DDBJ whole genome shotgun (WGS) entry which is preliminary data.</text>
</comment>
<protein>
    <submittedName>
        <fullName evidence="1">Hydrogenase maturation protease</fullName>
    </submittedName>
</protein>
<dbReference type="InterPro" id="IPR000671">
    <property type="entry name" value="Peptidase_A31"/>
</dbReference>
<organism evidence="1 2">
    <name type="scientific">Ideonella dechloratans</name>
    <dbReference type="NCBI Taxonomy" id="36863"/>
    <lineage>
        <taxon>Bacteria</taxon>
        <taxon>Pseudomonadati</taxon>
        <taxon>Pseudomonadota</taxon>
        <taxon>Betaproteobacteria</taxon>
        <taxon>Burkholderiales</taxon>
        <taxon>Sphaerotilaceae</taxon>
        <taxon>Ideonella</taxon>
    </lineage>
</organism>
<dbReference type="GO" id="GO:0016485">
    <property type="term" value="P:protein processing"/>
    <property type="evidence" value="ECO:0007669"/>
    <property type="project" value="TreeGrafter"/>
</dbReference>
<dbReference type="NCBIfam" id="TIGR00072">
    <property type="entry name" value="hydrog_prot"/>
    <property type="match status" value="1"/>
</dbReference>
<dbReference type="Gene3D" id="3.40.50.1450">
    <property type="entry name" value="HybD-like"/>
    <property type="match status" value="1"/>
</dbReference>
<dbReference type="PANTHER" id="PTHR30302:SF5">
    <property type="entry name" value="SLR1876 PROTEIN"/>
    <property type="match status" value="1"/>
</dbReference>
<sequence>MTAPPPARPPAPCLLLAWGNRSRGDDALAPLLLDRIQRWLMQQPASQHCAVQCLEDQQLQVEHVLDLQGRRAVLLIDAVVGLSAPFSTMALTPCRDSSFTSHALSPQALLQVYQDVLGGVPPPCLLLGLRADQFGLDHPPTPQALADLDLAEAWLRTWVQQNAAVEAAEPGAVTQ</sequence>
<reference evidence="1 2" key="1">
    <citation type="submission" date="2019-09" db="EMBL/GenBank/DDBJ databases">
        <title>Draft genome sequences of 48 bacterial type strains from the CCUG.</title>
        <authorList>
            <person name="Tunovic T."/>
            <person name="Pineiro-Iglesias B."/>
            <person name="Unosson C."/>
            <person name="Inganas E."/>
            <person name="Ohlen M."/>
            <person name="Cardew S."/>
            <person name="Jensie-Markopoulos S."/>
            <person name="Salva-Serra F."/>
            <person name="Jaen-Luchoro D."/>
            <person name="Karlsson R."/>
            <person name="Svensson-Stadler L."/>
            <person name="Chun J."/>
            <person name="Moore E."/>
        </authorList>
    </citation>
    <scope>NUCLEOTIDE SEQUENCE [LARGE SCALE GENOMIC DNA]</scope>
    <source>
        <strain evidence="1 2">CCUG 30977</strain>
    </source>
</reference>